<evidence type="ECO:0000313" key="3">
    <source>
        <dbReference type="Proteomes" id="UP000483078"/>
    </source>
</evidence>
<keyword evidence="1" id="KW-0812">Transmembrane</keyword>
<feature type="transmembrane region" description="Helical" evidence="1">
    <location>
        <begin position="12"/>
        <end position="33"/>
    </location>
</feature>
<protein>
    <submittedName>
        <fullName evidence="2">Uncharacterized protein</fullName>
    </submittedName>
</protein>
<reference evidence="2 3" key="1">
    <citation type="submission" date="2019-06" db="EMBL/GenBank/DDBJ databases">
        <title>Enrichment of Autotrophic Halophilic Microorganisms from Red Sea Brine Pool Using Microbial Electrosynthesis System.</title>
        <authorList>
            <person name="Alqahtani M.F."/>
            <person name="Bajracharya S."/>
            <person name="Katuri K.P."/>
            <person name="Ali M."/>
            <person name="Saikaly P.E."/>
        </authorList>
    </citation>
    <scope>NUCLEOTIDE SEQUENCE [LARGE SCALE GENOMIC DNA]</scope>
    <source>
        <strain evidence="2">MES6</strain>
    </source>
</reference>
<accession>A0A7C9H9U3</accession>
<keyword evidence="1" id="KW-1133">Transmembrane helix</keyword>
<dbReference type="Proteomes" id="UP000483078">
    <property type="component" value="Unassembled WGS sequence"/>
</dbReference>
<sequence length="170" mass="18546">MSLIRPEARSTLWKLREVLAGAVIGGLGLYWGLTALAPLSWVGWGVLFIGCILSVSGLQRARFWRGKGGPGVVRVDEGQVAYFGPYDGGAIALSELSRLELDPAPDPPLWYLYQPGQPILSIPVTAENADTLFDSFAALPGMRTERMLSALSSGGEHRIVIWAKEMRRLH</sequence>
<dbReference type="AlphaFoldDB" id="A0A7C9H9U3"/>
<evidence type="ECO:0000313" key="2">
    <source>
        <dbReference type="EMBL" id="MTJ03709.1"/>
    </source>
</evidence>
<feature type="transmembrane region" description="Helical" evidence="1">
    <location>
        <begin position="39"/>
        <end position="58"/>
    </location>
</feature>
<comment type="caution">
    <text evidence="2">The sequence shown here is derived from an EMBL/GenBank/DDBJ whole genome shotgun (WGS) entry which is preliminary data.</text>
</comment>
<dbReference type="RefSeq" id="WP_273248280.1">
    <property type="nucleotide sequence ID" value="NZ_VENJ01000004.1"/>
</dbReference>
<proteinExistence type="predicted"/>
<evidence type="ECO:0000256" key="1">
    <source>
        <dbReference type="SAM" id="Phobius"/>
    </source>
</evidence>
<dbReference type="EMBL" id="VENJ01000004">
    <property type="protein sequence ID" value="MTJ03709.1"/>
    <property type="molecule type" value="Genomic_DNA"/>
</dbReference>
<keyword evidence="1" id="KW-0472">Membrane</keyword>
<name>A0A7C9H9U3_9RHOB</name>
<organism evidence="2 3">
    <name type="scientific">Sediminimonas qiaohouensis</name>
    <dbReference type="NCBI Taxonomy" id="552061"/>
    <lineage>
        <taxon>Bacteria</taxon>
        <taxon>Pseudomonadati</taxon>
        <taxon>Pseudomonadota</taxon>
        <taxon>Alphaproteobacteria</taxon>
        <taxon>Rhodobacterales</taxon>
        <taxon>Roseobacteraceae</taxon>
        <taxon>Sediminimonas</taxon>
    </lineage>
</organism>
<gene>
    <name evidence="2" type="ORF">FH759_03295</name>
</gene>